<dbReference type="InParanoid" id="A0A059BUT6"/>
<gene>
    <name evidence="3" type="ORF">EUGRSUZ_F03293</name>
</gene>
<dbReference type="InterPro" id="IPR050481">
    <property type="entry name" value="UDP-glycosyltransf_plant"/>
</dbReference>
<dbReference type="Gramene" id="KCW69983">
    <property type="protein sequence ID" value="KCW69983"/>
    <property type="gene ID" value="EUGRSUZ_F03293"/>
</dbReference>
<dbReference type="FunFam" id="3.40.50.2000:FF:000087">
    <property type="entry name" value="Glycosyltransferase"/>
    <property type="match status" value="1"/>
</dbReference>
<dbReference type="PANTHER" id="PTHR48049:SF91">
    <property type="entry name" value="UDP-GLYCOSYLTRANSFERASE 79B7-RELATED"/>
    <property type="match status" value="1"/>
</dbReference>
<evidence type="ECO:0000313" key="3">
    <source>
        <dbReference type="EMBL" id="KCW69983.1"/>
    </source>
</evidence>
<dbReference type="STRING" id="71139.A0A059BUT6"/>
<evidence type="ECO:0000256" key="2">
    <source>
        <dbReference type="ARBA" id="ARBA00022679"/>
    </source>
</evidence>
<accession>A0A059BUT6</accession>
<comment type="similarity">
    <text evidence="1">Belongs to the UDP-glycosyltransferase family.</text>
</comment>
<dbReference type="AlphaFoldDB" id="A0A059BUT6"/>
<evidence type="ECO:0000256" key="1">
    <source>
        <dbReference type="ARBA" id="ARBA00009995"/>
    </source>
</evidence>
<reference evidence="3" key="1">
    <citation type="submission" date="2013-07" db="EMBL/GenBank/DDBJ databases">
        <title>The genome of Eucalyptus grandis.</title>
        <authorList>
            <person name="Schmutz J."/>
            <person name="Hayes R."/>
            <person name="Myburg A."/>
            <person name="Tuskan G."/>
            <person name="Grattapaglia D."/>
            <person name="Rokhsar D.S."/>
        </authorList>
    </citation>
    <scope>NUCLEOTIDE SEQUENCE</scope>
    <source>
        <tissue evidence="3">Leaf extractions</tissue>
    </source>
</reference>
<feature type="non-terminal residue" evidence="3">
    <location>
        <position position="448"/>
    </location>
</feature>
<dbReference type="PANTHER" id="PTHR48049">
    <property type="entry name" value="GLYCOSYLTRANSFERASE"/>
    <property type="match status" value="1"/>
</dbReference>
<dbReference type="FunFam" id="3.40.50.2000:FF:000037">
    <property type="entry name" value="Glycosyltransferase"/>
    <property type="match status" value="1"/>
</dbReference>
<dbReference type="Pfam" id="PF00201">
    <property type="entry name" value="UDPGT"/>
    <property type="match status" value="1"/>
</dbReference>
<name>A0A059BUT6_EUCGR</name>
<organism evidence="3">
    <name type="scientific">Eucalyptus grandis</name>
    <name type="common">Flooded gum</name>
    <dbReference type="NCBI Taxonomy" id="71139"/>
    <lineage>
        <taxon>Eukaryota</taxon>
        <taxon>Viridiplantae</taxon>
        <taxon>Streptophyta</taxon>
        <taxon>Embryophyta</taxon>
        <taxon>Tracheophyta</taxon>
        <taxon>Spermatophyta</taxon>
        <taxon>Magnoliopsida</taxon>
        <taxon>eudicotyledons</taxon>
        <taxon>Gunneridae</taxon>
        <taxon>Pentapetalae</taxon>
        <taxon>rosids</taxon>
        <taxon>malvids</taxon>
        <taxon>Myrtales</taxon>
        <taxon>Myrtaceae</taxon>
        <taxon>Myrtoideae</taxon>
        <taxon>Eucalypteae</taxon>
        <taxon>Eucalyptus</taxon>
    </lineage>
</organism>
<dbReference type="InterPro" id="IPR002213">
    <property type="entry name" value="UDP_glucos_trans"/>
</dbReference>
<dbReference type="eggNOG" id="KOG1192">
    <property type="taxonomic scope" value="Eukaryota"/>
</dbReference>
<sequence length="448" mass="49800">MSEETNSKFHIAMFPWFAVGHVTPFLHLSNELAKRGHKISFFLPRKALILLENLNLHPNLITFHPLTVPSVATLPPGTETASDIPISDAPSLAVAMDLTRRQLEVSLQAMRPDFIFYDTAHWIPQVARPLGIRTVCYNVVSAAAIAIVLVPAREVTPGKPLTEEELGKPPVGYPSNTVVLRGNEARSLIFISLPFGDNITFHGRTTTAMRECDAIAMRTCREIEGDLCAYISNQYGKPVFLTGPVLPEPAMETLDEKWAEWLSRFEPGSVVFCAFGSQHVLEKGQFQELLRGFESTGLPFLIALRPPIGTNSVEEAFPEGFEERVRGRGVVHGGWVQQPLILSHPSVGCFVNHCGFGSMWESLLGDCQIVMVPHLADQILNTRLLANELKVGVEVEREESGWFSKESLCRAIESVMYEKSEVGLLVKKNHAKWREVLVSPNFMTGYIN</sequence>
<dbReference type="GO" id="GO:0035251">
    <property type="term" value="F:UDP-glucosyltransferase activity"/>
    <property type="evidence" value="ECO:0000318"/>
    <property type="project" value="GO_Central"/>
</dbReference>
<dbReference type="FunCoup" id="A0A059BUT6">
    <property type="interactions" value="2"/>
</dbReference>
<proteinExistence type="inferred from homology"/>
<protein>
    <recommendedName>
        <fullName evidence="4">Glycosyltransferase</fullName>
    </recommendedName>
</protein>
<evidence type="ECO:0008006" key="4">
    <source>
        <dbReference type="Google" id="ProtNLM"/>
    </source>
</evidence>
<dbReference type="Gene3D" id="3.40.50.2000">
    <property type="entry name" value="Glycogen Phosphorylase B"/>
    <property type="match status" value="2"/>
</dbReference>
<dbReference type="EMBL" id="KK198758">
    <property type="protein sequence ID" value="KCW69983.1"/>
    <property type="molecule type" value="Genomic_DNA"/>
</dbReference>
<keyword evidence="2" id="KW-0808">Transferase</keyword>
<dbReference type="OMA" id="FYDSAHW"/>
<dbReference type="CDD" id="cd03784">
    <property type="entry name" value="GT1_Gtf-like"/>
    <property type="match status" value="1"/>
</dbReference>
<dbReference type="SUPFAM" id="SSF53756">
    <property type="entry name" value="UDP-Glycosyltransferase/glycogen phosphorylase"/>
    <property type="match status" value="1"/>
</dbReference>